<dbReference type="EnsemblMetazoa" id="PPA22349.1">
    <property type="protein sequence ID" value="PPA22349.1"/>
    <property type="gene ID" value="WBGene00111903"/>
</dbReference>
<feature type="compositionally biased region" description="Polar residues" evidence="2">
    <location>
        <begin position="27"/>
        <end position="55"/>
    </location>
</feature>
<keyword evidence="3" id="KW-1133">Transmembrane helix</keyword>
<sequence length="445" mass="49377">MQRRMSNRRSDRQSLVEREHTPDGSDTPYSTSTLKFEDSSSTQPHAASVTPQSQTAGAEGAAAAAEGELQQLQQGLDADDVQQARQLQLQQPLQPLHKGCSCAASFDLNSIAPVMGSTVVDVCHCSDGVVHAACAESERRYEDKRAEAERASSLNRAVEEQHECIICQSTSYRRREDRPGVILREDTRWIKPCFCEVYAHHGCLAGVVAARQTCPQCGERYSYRVYGSLLDFLARYWVSYCIIASIVAFFCLVAVYSMVHVATWTHDAWTAGRVCLLIVGLFLSTVALCCLGSCLRYTFGFRVPRFKSKYSFVKVSNYAPPSSRETTKRSKTTASLLLAQVPRKDSDKTGRGLLSFSLPSEDSMVVNSGQLPPHEFQYTSTPKIAGTTVPFDFTTPSFRGGAAPPLHSPKNYRRLEEHPLRLTLERVPEMPEDDSISYDETSSRA</sequence>
<feature type="region of interest" description="Disordered" evidence="2">
    <location>
        <begin position="1"/>
        <end position="66"/>
    </location>
</feature>
<feature type="transmembrane region" description="Helical" evidence="3">
    <location>
        <begin position="237"/>
        <end position="259"/>
    </location>
</feature>
<keyword evidence="5" id="KW-1185">Reference proteome</keyword>
<keyword evidence="3" id="KW-0472">Membrane</keyword>
<proteinExistence type="predicted"/>
<name>A0A8R1YH52_PRIPA</name>
<evidence type="ECO:0000313" key="4">
    <source>
        <dbReference type="EnsemblMetazoa" id="PPA22349.1"/>
    </source>
</evidence>
<protein>
    <submittedName>
        <fullName evidence="4">Uncharacterized protein</fullName>
    </submittedName>
</protein>
<evidence type="ECO:0000256" key="3">
    <source>
        <dbReference type="SAM" id="Phobius"/>
    </source>
</evidence>
<dbReference type="Proteomes" id="UP000005239">
    <property type="component" value="Unassembled WGS sequence"/>
</dbReference>
<reference evidence="5" key="1">
    <citation type="journal article" date="2008" name="Nat. Genet.">
        <title>The Pristionchus pacificus genome provides a unique perspective on nematode lifestyle and parasitism.</title>
        <authorList>
            <person name="Dieterich C."/>
            <person name="Clifton S.W."/>
            <person name="Schuster L.N."/>
            <person name="Chinwalla A."/>
            <person name="Delehaunty K."/>
            <person name="Dinkelacker I."/>
            <person name="Fulton L."/>
            <person name="Fulton R."/>
            <person name="Godfrey J."/>
            <person name="Minx P."/>
            <person name="Mitreva M."/>
            <person name="Roeseler W."/>
            <person name="Tian H."/>
            <person name="Witte H."/>
            <person name="Yang S.P."/>
            <person name="Wilson R.K."/>
            <person name="Sommer R.J."/>
        </authorList>
    </citation>
    <scope>NUCLEOTIDE SEQUENCE [LARGE SCALE GENOMIC DNA]</scope>
    <source>
        <strain evidence="5">PS312</strain>
    </source>
</reference>
<feature type="transmembrane region" description="Helical" evidence="3">
    <location>
        <begin position="271"/>
        <end position="299"/>
    </location>
</feature>
<keyword evidence="3" id="KW-0812">Transmembrane</keyword>
<feature type="compositionally biased region" description="Low complexity" evidence="2">
    <location>
        <begin position="56"/>
        <end position="66"/>
    </location>
</feature>
<dbReference type="AlphaFoldDB" id="A0A8R1YH52"/>
<accession>A0A8R1YH52</accession>
<evidence type="ECO:0000256" key="2">
    <source>
        <dbReference type="SAM" id="MobiDB-lite"/>
    </source>
</evidence>
<gene>
    <name evidence="4" type="primary">WBGene00111903</name>
</gene>
<organism evidence="4 5">
    <name type="scientific">Pristionchus pacificus</name>
    <name type="common">Parasitic nematode worm</name>
    <dbReference type="NCBI Taxonomy" id="54126"/>
    <lineage>
        <taxon>Eukaryota</taxon>
        <taxon>Metazoa</taxon>
        <taxon>Ecdysozoa</taxon>
        <taxon>Nematoda</taxon>
        <taxon>Chromadorea</taxon>
        <taxon>Rhabditida</taxon>
        <taxon>Rhabditina</taxon>
        <taxon>Diplogasteromorpha</taxon>
        <taxon>Diplogasteroidea</taxon>
        <taxon>Neodiplogasteridae</taxon>
        <taxon>Pristionchus</taxon>
    </lineage>
</organism>
<dbReference type="InterPro" id="IPR013083">
    <property type="entry name" value="Znf_RING/FYVE/PHD"/>
</dbReference>
<evidence type="ECO:0000313" key="5">
    <source>
        <dbReference type="Proteomes" id="UP000005239"/>
    </source>
</evidence>
<evidence type="ECO:0000256" key="1">
    <source>
        <dbReference type="SAM" id="Coils"/>
    </source>
</evidence>
<dbReference type="Gene3D" id="3.30.40.10">
    <property type="entry name" value="Zinc/RING finger domain, C3HC4 (zinc finger)"/>
    <property type="match status" value="1"/>
</dbReference>
<keyword evidence="1" id="KW-0175">Coiled coil</keyword>
<feature type="compositionally biased region" description="Basic and acidic residues" evidence="2">
    <location>
        <begin position="8"/>
        <end position="23"/>
    </location>
</feature>
<feature type="region of interest" description="Disordered" evidence="2">
    <location>
        <begin position="423"/>
        <end position="445"/>
    </location>
</feature>
<reference evidence="4" key="2">
    <citation type="submission" date="2022-06" db="UniProtKB">
        <authorList>
            <consortium name="EnsemblMetazoa"/>
        </authorList>
    </citation>
    <scope>IDENTIFICATION</scope>
    <source>
        <strain evidence="4">PS312</strain>
    </source>
</reference>
<feature type="coiled-coil region" evidence="1">
    <location>
        <begin position="134"/>
        <end position="161"/>
    </location>
</feature>